<keyword evidence="6" id="KW-0813">Transport</keyword>
<dbReference type="GO" id="GO:0005743">
    <property type="term" value="C:mitochondrial inner membrane"/>
    <property type="evidence" value="ECO:0007669"/>
    <property type="project" value="UniProtKB-SubCell"/>
</dbReference>
<evidence type="ECO:0000256" key="15">
    <source>
        <dbReference type="ARBA" id="ARBA00030166"/>
    </source>
</evidence>
<evidence type="ECO:0000256" key="16">
    <source>
        <dbReference type="ARBA" id="ARBA00032841"/>
    </source>
</evidence>
<evidence type="ECO:0000256" key="9">
    <source>
        <dbReference type="ARBA" id="ARBA00022792"/>
    </source>
</evidence>
<keyword evidence="12" id="KW-1133">Transmembrane helix</keyword>
<dbReference type="FunCoup" id="A0A672YIA2">
    <property type="interactions" value="882"/>
</dbReference>
<evidence type="ECO:0000256" key="3">
    <source>
        <dbReference type="ARBA" id="ARBA00008713"/>
    </source>
</evidence>
<comment type="subcellular location">
    <subcellularLocation>
        <location evidence="2">Mitochondrion inner membrane</location>
        <topology evidence="2">Single-pass membrane protein</topology>
    </subcellularLocation>
</comment>
<organism evidence="17 18">
    <name type="scientific">Sphaeramia orbicularis</name>
    <name type="common">orbiculate cardinalfish</name>
    <dbReference type="NCBI Taxonomy" id="375764"/>
    <lineage>
        <taxon>Eukaryota</taxon>
        <taxon>Metazoa</taxon>
        <taxon>Chordata</taxon>
        <taxon>Craniata</taxon>
        <taxon>Vertebrata</taxon>
        <taxon>Euteleostomi</taxon>
        <taxon>Actinopterygii</taxon>
        <taxon>Neopterygii</taxon>
        <taxon>Teleostei</taxon>
        <taxon>Neoteleostei</taxon>
        <taxon>Acanthomorphata</taxon>
        <taxon>Gobiaria</taxon>
        <taxon>Kurtiformes</taxon>
        <taxon>Apogonoidei</taxon>
        <taxon>Apogonidae</taxon>
        <taxon>Apogoninae</taxon>
        <taxon>Sphaeramia</taxon>
    </lineage>
</organism>
<reference evidence="17" key="2">
    <citation type="submission" date="2025-08" db="UniProtKB">
        <authorList>
            <consortium name="Ensembl"/>
        </authorList>
    </citation>
    <scope>IDENTIFICATION</scope>
</reference>
<keyword evidence="9" id="KW-0999">Mitochondrion inner membrane</keyword>
<dbReference type="GO" id="GO:0045271">
    <property type="term" value="C:respiratory chain complex I"/>
    <property type="evidence" value="ECO:0007669"/>
    <property type="project" value="InterPro"/>
</dbReference>
<keyword evidence="10" id="KW-0809">Transit peptide</keyword>
<keyword evidence="13" id="KW-0496">Mitochondrion</keyword>
<evidence type="ECO:0000256" key="11">
    <source>
        <dbReference type="ARBA" id="ARBA00022982"/>
    </source>
</evidence>
<evidence type="ECO:0000256" key="4">
    <source>
        <dbReference type="ARBA" id="ARBA00011533"/>
    </source>
</evidence>
<proteinExistence type="inferred from homology"/>
<keyword evidence="11" id="KW-0249">Electron transport</keyword>
<evidence type="ECO:0000256" key="7">
    <source>
        <dbReference type="ARBA" id="ARBA00022660"/>
    </source>
</evidence>
<evidence type="ECO:0000256" key="6">
    <source>
        <dbReference type="ARBA" id="ARBA00022448"/>
    </source>
</evidence>
<keyword evidence="14" id="KW-0472">Membrane</keyword>
<dbReference type="Pfam" id="PF15088">
    <property type="entry name" value="NADH_dh_m_C1"/>
    <property type="match status" value="1"/>
</dbReference>
<evidence type="ECO:0000313" key="17">
    <source>
        <dbReference type="Ensembl" id="ENSSORP00005004310.1"/>
    </source>
</evidence>
<dbReference type="PANTHER" id="PTHR17097:SF0">
    <property type="entry name" value="NADH DEHYDROGENASE [UBIQUINONE] 1 SUBUNIT C1, MITOCHONDRIAL"/>
    <property type="match status" value="1"/>
</dbReference>
<evidence type="ECO:0000256" key="12">
    <source>
        <dbReference type="ARBA" id="ARBA00022989"/>
    </source>
</evidence>
<comment type="similarity">
    <text evidence="3">Belongs to the complex I NDUFC1 subunit family.</text>
</comment>
<dbReference type="PANTHER" id="PTHR17097">
    <property type="entry name" value="NADH-UBIQUINONE OXIDOREDUCTASE KFYI SUBUNIT"/>
    <property type="match status" value="1"/>
</dbReference>
<evidence type="ECO:0000256" key="14">
    <source>
        <dbReference type="ARBA" id="ARBA00023136"/>
    </source>
</evidence>
<keyword evidence="18" id="KW-1185">Reference proteome</keyword>
<evidence type="ECO:0000256" key="8">
    <source>
        <dbReference type="ARBA" id="ARBA00022692"/>
    </source>
</evidence>
<dbReference type="Proteomes" id="UP000472271">
    <property type="component" value="Chromosome 10"/>
</dbReference>
<evidence type="ECO:0000256" key="5">
    <source>
        <dbReference type="ARBA" id="ARBA00016767"/>
    </source>
</evidence>
<reference evidence="17" key="1">
    <citation type="submission" date="2019-06" db="EMBL/GenBank/DDBJ databases">
        <authorList>
            <consortium name="Wellcome Sanger Institute Data Sharing"/>
        </authorList>
    </citation>
    <scope>NUCLEOTIDE SEQUENCE [LARGE SCALE GENOMIC DNA]</scope>
</reference>
<protein>
    <recommendedName>
        <fullName evidence="5">NADH dehydrogenase [ubiquinone] 1 subunit C1, mitochondrial</fullName>
    </recommendedName>
    <alternativeName>
        <fullName evidence="15">Complex I-KFYI</fullName>
    </alternativeName>
    <alternativeName>
        <fullName evidence="16">NADH-ubiquinone oxidoreductase KFYI subunit</fullName>
    </alternativeName>
</protein>
<dbReference type="InterPro" id="IPR026192">
    <property type="entry name" value="NDUFC1"/>
</dbReference>
<keyword evidence="8" id="KW-0812">Transmembrane</keyword>
<reference evidence="17" key="3">
    <citation type="submission" date="2025-09" db="UniProtKB">
        <authorList>
            <consortium name="Ensembl"/>
        </authorList>
    </citation>
    <scope>IDENTIFICATION</scope>
</reference>
<dbReference type="AlphaFoldDB" id="A0A672YIA2"/>
<keyword evidence="7" id="KW-0679">Respiratory chain</keyword>
<evidence type="ECO:0000256" key="1">
    <source>
        <dbReference type="ARBA" id="ARBA00003195"/>
    </source>
</evidence>
<evidence type="ECO:0000256" key="10">
    <source>
        <dbReference type="ARBA" id="ARBA00022946"/>
    </source>
</evidence>
<name>A0A672YIA2_9TELE</name>
<dbReference type="Ensembl" id="ENSSORT00005004441.1">
    <property type="protein sequence ID" value="ENSSORP00005004310.1"/>
    <property type="gene ID" value="ENSSORG00005002616.1"/>
</dbReference>
<evidence type="ECO:0000256" key="13">
    <source>
        <dbReference type="ARBA" id="ARBA00023128"/>
    </source>
</evidence>
<dbReference type="InParanoid" id="A0A672YIA2"/>
<comment type="subunit">
    <text evidence="4">Complex I is composed of 45 different subunits.</text>
</comment>
<evidence type="ECO:0000256" key="2">
    <source>
        <dbReference type="ARBA" id="ARBA00004434"/>
    </source>
</evidence>
<accession>A0A672YIA2</accession>
<sequence>MTFNRLLFRTILNSRVGSRCMFTSSKPDTANPNWVRVGLAFGAAQHSTDVHEYKVRNGLE</sequence>
<comment type="function">
    <text evidence="1">Accessory subunit of the mitochondrial membrane respiratory chain NADH dehydrogenase (Complex I), that is believed not to be involved in catalysis. Complex I functions in the transfer of electrons from NADH to the respiratory chain. The immediate electron acceptor for the enzyme is believed to be ubiquinone.</text>
</comment>
<evidence type="ECO:0000313" key="18">
    <source>
        <dbReference type="Proteomes" id="UP000472271"/>
    </source>
</evidence>